<comment type="function">
    <text evidence="9">Guanine nucleotide-binding proteins (G proteins) are involved as a modulator or transducer in various transmembrane signaling systems. The beta and gamma chains are required for the GTPase activity, for replacement of GDP by GTP, and for G protein-effector interaction.</text>
</comment>
<protein>
    <recommendedName>
        <fullName evidence="9">Guanine nucleotide-binding protein subunit gamma</fullName>
    </recommendedName>
</protein>
<dbReference type="GO" id="GO:0031681">
    <property type="term" value="F:G-protein beta-subunit binding"/>
    <property type="evidence" value="ECO:0000318"/>
    <property type="project" value="GO_Central"/>
</dbReference>
<dbReference type="FunCoup" id="H2XXW5">
    <property type="interactions" value="12"/>
</dbReference>
<dbReference type="CDD" id="cd00068">
    <property type="entry name" value="GGL"/>
    <property type="match status" value="1"/>
</dbReference>
<dbReference type="SUPFAM" id="SSF48670">
    <property type="entry name" value="Transducin (heterotrimeric G protein), gamma chain"/>
    <property type="match status" value="1"/>
</dbReference>
<dbReference type="STRING" id="7719.ENSCINP00000034499"/>
<evidence type="ECO:0000256" key="7">
    <source>
        <dbReference type="ARBA" id="ARBA00023288"/>
    </source>
</evidence>
<comment type="subcellular location">
    <subcellularLocation>
        <location evidence="1 9">Cell membrane</location>
        <topology evidence="1 9">Lipid-anchor</topology>
        <orientation evidence="1 9">Cytoplasmic side</orientation>
    </subcellularLocation>
</comment>
<reference evidence="12" key="1">
    <citation type="journal article" date="2002" name="Science">
        <title>The draft genome of Ciona intestinalis: insights into chordate and vertebrate origins.</title>
        <authorList>
            <person name="Dehal P."/>
            <person name="Satou Y."/>
            <person name="Campbell R.K."/>
            <person name="Chapman J."/>
            <person name="Degnan B."/>
            <person name="De Tomaso A."/>
            <person name="Davidson B."/>
            <person name="Di Gregorio A."/>
            <person name="Gelpke M."/>
            <person name="Goodstein D.M."/>
            <person name="Harafuji N."/>
            <person name="Hastings K.E."/>
            <person name="Ho I."/>
            <person name="Hotta K."/>
            <person name="Huang W."/>
            <person name="Kawashima T."/>
            <person name="Lemaire P."/>
            <person name="Martinez D."/>
            <person name="Meinertzhagen I.A."/>
            <person name="Necula S."/>
            <person name="Nonaka M."/>
            <person name="Putnam N."/>
            <person name="Rash S."/>
            <person name="Saiga H."/>
            <person name="Satake M."/>
            <person name="Terry A."/>
            <person name="Yamada L."/>
            <person name="Wang H.G."/>
            <person name="Awazu S."/>
            <person name="Azumi K."/>
            <person name="Boore J."/>
            <person name="Branno M."/>
            <person name="Chin-Bow S."/>
            <person name="DeSantis R."/>
            <person name="Doyle S."/>
            <person name="Francino P."/>
            <person name="Keys D.N."/>
            <person name="Haga S."/>
            <person name="Hayashi H."/>
            <person name="Hino K."/>
            <person name="Imai K.S."/>
            <person name="Inaba K."/>
            <person name="Kano S."/>
            <person name="Kobayashi K."/>
            <person name="Kobayashi M."/>
            <person name="Lee B.I."/>
            <person name="Makabe K.W."/>
            <person name="Manohar C."/>
            <person name="Matassi G."/>
            <person name="Medina M."/>
            <person name="Mochizuki Y."/>
            <person name="Mount S."/>
            <person name="Morishita T."/>
            <person name="Miura S."/>
            <person name="Nakayama A."/>
            <person name="Nishizaka S."/>
            <person name="Nomoto H."/>
            <person name="Ohta F."/>
            <person name="Oishi K."/>
            <person name="Rigoutsos I."/>
            <person name="Sano M."/>
            <person name="Sasaki A."/>
            <person name="Sasakura Y."/>
            <person name="Shoguchi E."/>
            <person name="Shin-i T."/>
            <person name="Spagnuolo A."/>
            <person name="Stainier D."/>
            <person name="Suzuki M.M."/>
            <person name="Tassy O."/>
            <person name="Takatori N."/>
            <person name="Tokuoka M."/>
            <person name="Yagi K."/>
            <person name="Yoshizaki F."/>
            <person name="Wada S."/>
            <person name="Zhang C."/>
            <person name="Hyatt P.D."/>
            <person name="Larimer F."/>
            <person name="Detter C."/>
            <person name="Doggett N."/>
            <person name="Glavina T."/>
            <person name="Hawkins T."/>
            <person name="Richardson P."/>
            <person name="Lucas S."/>
            <person name="Kohara Y."/>
            <person name="Levine M."/>
            <person name="Satoh N."/>
            <person name="Rokhsar D.S."/>
        </authorList>
    </citation>
    <scope>NUCLEOTIDE SEQUENCE [LARGE SCALE GENOMIC DNA]</scope>
</reference>
<evidence type="ECO:0000256" key="3">
    <source>
        <dbReference type="ARBA" id="ARBA00022475"/>
    </source>
</evidence>
<keyword evidence="7 9" id="KW-0449">Lipoprotein</keyword>
<dbReference type="HOGENOM" id="CLU_168377_3_1_1"/>
<proteinExistence type="inferred from homology"/>
<keyword evidence="8" id="KW-0636">Prenylation</keyword>
<evidence type="ECO:0000256" key="9">
    <source>
        <dbReference type="RuleBase" id="RU004973"/>
    </source>
</evidence>
<dbReference type="Pfam" id="PF00631">
    <property type="entry name" value="G-gamma"/>
    <property type="match status" value="1"/>
</dbReference>
<dbReference type="SMART" id="SM00224">
    <property type="entry name" value="GGL"/>
    <property type="match status" value="1"/>
</dbReference>
<keyword evidence="5 9" id="KW-0472">Membrane</keyword>
<dbReference type="InterPro" id="IPR036284">
    <property type="entry name" value="GGL_sf"/>
</dbReference>
<evidence type="ECO:0000256" key="4">
    <source>
        <dbReference type="ARBA" id="ARBA00022481"/>
    </source>
</evidence>
<dbReference type="InterPro" id="IPR001770">
    <property type="entry name" value="G-protein_gamma"/>
</dbReference>
<dbReference type="Ensembl" id="ENSCINT00000036558.1">
    <property type="protein sequence ID" value="ENSCINP00000034499.1"/>
    <property type="gene ID" value="ENSCING00000024996.1"/>
</dbReference>
<feature type="domain" description="G protein gamma" evidence="10">
    <location>
        <begin position="1"/>
        <end position="75"/>
    </location>
</feature>
<dbReference type="GO" id="GO:0007186">
    <property type="term" value="P:G protein-coupled receptor signaling pathway"/>
    <property type="evidence" value="ECO:0000318"/>
    <property type="project" value="GO_Central"/>
</dbReference>
<evidence type="ECO:0000313" key="12">
    <source>
        <dbReference type="Proteomes" id="UP000008144"/>
    </source>
</evidence>
<evidence type="ECO:0000256" key="2">
    <source>
        <dbReference type="ARBA" id="ARBA00007431"/>
    </source>
</evidence>
<comment type="similarity">
    <text evidence="2 9">Belongs to the G protein gamma family.</text>
</comment>
<dbReference type="Gene3D" id="4.10.260.10">
    <property type="entry name" value="Transducin (heterotrimeric G protein), gamma chain"/>
    <property type="match status" value="1"/>
</dbReference>
<sequence>MSEVEEDPFMLMNADELKIYIAQLQRESANSRIKTSEGSKDLMSFIQDNTANDPLLTGIDSKTNPFIEKKDCILF</sequence>
<dbReference type="GO" id="GO:0005834">
    <property type="term" value="C:heterotrimeric G-protein complex"/>
    <property type="evidence" value="ECO:0000318"/>
    <property type="project" value="GO_Central"/>
</dbReference>
<dbReference type="InterPro" id="IPR015898">
    <property type="entry name" value="G-protein_gamma-like_dom"/>
</dbReference>
<organism evidence="11 12">
    <name type="scientific">Ciona intestinalis</name>
    <name type="common">Transparent sea squirt</name>
    <name type="synonym">Ascidia intestinalis</name>
    <dbReference type="NCBI Taxonomy" id="7719"/>
    <lineage>
        <taxon>Eukaryota</taxon>
        <taxon>Metazoa</taxon>
        <taxon>Chordata</taxon>
        <taxon>Tunicata</taxon>
        <taxon>Ascidiacea</taxon>
        <taxon>Phlebobranchia</taxon>
        <taxon>Cionidae</taxon>
        <taxon>Ciona</taxon>
    </lineage>
</organism>
<dbReference type="PRINTS" id="PR00321">
    <property type="entry name" value="GPROTEING"/>
</dbReference>
<evidence type="ECO:0000256" key="5">
    <source>
        <dbReference type="ARBA" id="ARBA00023136"/>
    </source>
</evidence>
<dbReference type="AlphaFoldDB" id="H2XXW5"/>
<keyword evidence="4" id="KW-0488">Methylation</keyword>
<keyword evidence="12" id="KW-1185">Reference proteome</keyword>
<dbReference type="PROSITE" id="PS50058">
    <property type="entry name" value="G_PROTEIN_GAMMA"/>
    <property type="match status" value="1"/>
</dbReference>
<evidence type="ECO:0000256" key="8">
    <source>
        <dbReference type="ARBA" id="ARBA00023289"/>
    </source>
</evidence>
<dbReference type="SMART" id="SM01224">
    <property type="entry name" value="G_gamma"/>
    <property type="match status" value="1"/>
</dbReference>
<reference evidence="11" key="3">
    <citation type="submission" date="2025-09" db="UniProtKB">
        <authorList>
            <consortium name="Ensembl"/>
        </authorList>
    </citation>
    <scope>IDENTIFICATION</scope>
</reference>
<dbReference type="Proteomes" id="UP000008144">
    <property type="component" value="Unassembled WGS sequence"/>
</dbReference>
<dbReference type="PANTHER" id="PTHR13809">
    <property type="entry name" value="GUANINE NUCLEOTIDE-BINDING PROTEIN GAMMA SUBUNIT"/>
    <property type="match status" value="1"/>
</dbReference>
<evidence type="ECO:0000313" key="11">
    <source>
        <dbReference type="Ensembl" id="ENSCINP00000034499.1"/>
    </source>
</evidence>
<name>H2XXW5_CIOIN</name>
<comment type="subunit">
    <text evidence="9">G proteins are composed of 3 units; alpha, beta and gamma.</text>
</comment>
<keyword evidence="3 9" id="KW-1003">Cell membrane</keyword>
<evidence type="ECO:0000256" key="1">
    <source>
        <dbReference type="ARBA" id="ARBA00004342"/>
    </source>
</evidence>
<dbReference type="InParanoid" id="H2XXW5"/>
<accession>H2XXW5</accession>
<evidence type="ECO:0000259" key="10">
    <source>
        <dbReference type="PROSITE" id="PS50058"/>
    </source>
</evidence>
<keyword evidence="6 9" id="KW-0807">Transducer</keyword>
<reference evidence="11" key="2">
    <citation type="submission" date="2025-08" db="UniProtKB">
        <authorList>
            <consortium name="Ensembl"/>
        </authorList>
    </citation>
    <scope>IDENTIFICATION</scope>
</reference>
<dbReference type="FunFam" id="4.10.260.10:FF:000001">
    <property type="entry name" value="Guanine nucleotide-binding protein subunit gamma"/>
    <property type="match status" value="1"/>
</dbReference>
<evidence type="ECO:0000256" key="6">
    <source>
        <dbReference type="ARBA" id="ARBA00023224"/>
    </source>
</evidence>